<feature type="transmembrane region" description="Helical" evidence="1">
    <location>
        <begin position="28"/>
        <end position="48"/>
    </location>
</feature>
<accession>A0A8H6VVI3</accession>
<name>A0A8H6VVI3_9AGAR</name>
<dbReference type="Proteomes" id="UP000636479">
    <property type="component" value="Unassembled WGS sequence"/>
</dbReference>
<feature type="transmembrane region" description="Helical" evidence="1">
    <location>
        <begin position="142"/>
        <end position="167"/>
    </location>
</feature>
<sequence length="614" mass="67216">MASLYAQVARSLVLSLYSPEPRVYNLRLLLFSNAVALGLAIYFMTAVYDSNYLAGSFTFDWNKLWWTQLPRAFAAHIVVFIHHSTVVVLAFKVAHLKDIYTLLVVVTDLILIVLELYLLATFQDLIFLLVSDPVGNVQLHYLLGYIPLIYSGFNIIVMACLGIFLIFRAASGVKSSWRFLGGCTIASPPYSLRSVFMNRSVMRPLIRGESSMIIAPRAILINIVTIGVIGFAVYSIVLRPLDSQVYVRTLSGTQLDKHWSVPDPNVLSGRLNFMLENVLLNQPLPPNETNYSSSAFKVVYTATTLDGYRTRTCGSLDLSESGGFETSCSFGWNEIASMEFRAAIPDTGVPATMAALDVALMPWSTRRSYLTISQILDPQVRAARNSGQSLFLGINTTMRASLGWVKRELKTKHPEVVYVPHFMTLSSEPTQGESSLVIINIQPPRIIRTDVEYTDASVLDGITSVGGFWTFVDGIFSFLFGASVLYFGLGRRPLSALGFVHVFQRNQLVRNWNDDFPALRTEGGAPGSTSAGVVAFLRERLVDIDVVTGAQSDAATAAHGDSAKEILVPATSGDLEAGASPLRGTALTTDDTVSVPLLHAHDTVAMTTLNHSSS</sequence>
<evidence type="ECO:0000256" key="1">
    <source>
        <dbReference type="SAM" id="Phobius"/>
    </source>
</evidence>
<comment type="caution">
    <text evidence="2">The sequence shown here is derived from an EMBL/GenBank/DDBJ whole genome shotgun (WGS) entry which is preliminary data.</text>
</comment>
<protein>
    <submittedName>
        <fullName evidence="2">Short-chain dehydrogenase/reductase family protein</fullName>
    </submittedName>
</protein>
<reference evidence="2" key="1">
    <citation type="submission" date="2020-05" db="EMBL/GenBank/DDBJ databases">
        <title>Mycena genomes resolve the evolution of fungal bioluminescence.</title>
        <authorList>
            <person name="Tsai I.J."/>
        </authorList>
    </citation>
    <scope>NUCLEOTIDE SEQUENCE</scope>
    <source>
        <strain evidence="2">171206Taipei</strain>
    </source>
</reference>
<feature type="transmembrane region" description="Helical" evidence="1">
    <location>
        <begin position="68"/>
        <end position="90"/>
    </location>
</feature>
<gene>
    <name evidence="2" type="ORF">MIND_01355200</name>
</gene>
<evidence type="ECO:0000313" key="2">
    <source>
        <dbReference type="EMBL" id="KAF7289809.1"/>
    </source>
</evidence>
<organism evidence="2 3">
    <name type="scientific">Mycena indigotica</name>
    <dbReference type="NCBI Taxonomy" id="2126181"/>
    <lineage>
        <taxon>Eukaryota</taxon>
        <taxon>Fungi</taxon>
        <taxon>Dikarya</taxon>
        <taxon>Basidiomycota</taxon>
        <taxon>Agaricomycotina</taxon>
        <taxon>Agaricomycetes</taxon>
        <taxon>Agaricomycetidae</taxon>
        <taxon>Agaricales</taxon>
        <taxon>Marasmiineae</taxon>
        <taxon>Mycenaceae</taxon>
        <taxon>Mycena</taxon>
    </lineage>
</organism>
<keyword evidence="1" id="KW-1133">Transmembrane helix</keyword>
<dbReference type="AlphaFoldDB" id="A0A8H6VVI3"/>
<dbReference type="GeneID" id="59352498"/>
<feature type="transmembrane region" description="Helical" evidence="1">
    <location>
        <begin position="102"/>
        <end position="122"/>
    </location>
</feature>
<feature type="transmembrane region" description="Helical" evidence="1">
    <location>
        <begin position="219"/>
        <end position="238"/>
    </location>
</feature>
<keyword evidence="1" id="KW-0472">Membrane</keyword>
<dbReference type="OrthoDB" id="3227921at2759"/>
<evidence type="ECO:0000313" key="3">
    <source>
        <dbReference type="Proteomes" id="UP000636479"/>
    </source>
</evidence>
<proteinExistence type="predicted"/>
<dbReference type="RefSeq" id="XP_037213538.1">
    <property type="nucleotide sequence ID" value="XM_037369982.1"/>
</dbReference>
<keyword evidence="3" id="KW-1185">Reference proteome</keyword>
<dbReference type="EMBL" id="JACAZF010000016">
    <property type="protein sequence ID" value="KAF7289809.1"/>
    <property type="molecule type" value="Genomic_DNA"/>
</dbReference>
<keyword evidence="1" id="KW-0812">Transmembrane</keyword>